<organism evidence="2 3">
    <name type="scientific">Aliikangiella maris</name>
    <dbReference type="NCBI Taxonomy" id="3162458"/>
    <lineage>
        <taxon>Bacteria</taxon>
        <taxon>Pseudomonadati</taxon>
        <taxon>Pseudomonadota</taxon>
        <taxon>Gammaproteobacteria</taxon>
        <taxon>Oceanospirillales</taxon>
        <taxon>Pleioneaceae</taxon>
        <taxon>Aliikangiella</taxon>
    </lineage>
</organism>
<evidence type="ECO:0000313" key="3">
    <source>
        <dbReference type="Proteomes" id="UP001548189"/>
    </source>
</evidence>
<dbReference type="NCBIfam" id="TIGR00778">
    <property type="entry name" value="ahpD_dom"/>
    <property type="match status" value="1"/>
</dbReference>
<dbReference type="PANTHER" id="PTHR34846">
    <property type="entry name" value="4-CARBOXYMUCONOLACTONE DECARBOXYLASE FAMILY PROTEIN (AFU_ORTHOLOGUE AFUA_6G11590)"/>
    <property type="match status" value="1"/>
</dbReference>
<protein>
    <submittedName>
        <fullName evidence="2">Carboxymuconolactone decarboxylase family protein</fullName>
    </submittedName>
</protein>
<dbReference type="RefSeq" id="WP_353896242.1">
    <property type="nucleotide sequence ID" value="NZ_JBEVCJ010000012.1"/>
</dbReference>
<dbReference type="Proteomes" id="UP001548189">
    <property type="component" value="Unassembled WGS sequence"/>
</dbReference>
<dbReference type="Gene3D" id="1.20.1290.10">
    <property type="entry name" value="AhpD-like"/>
    <property type="match status" value="1"/>
</dbReference>
<accession>A0ABV2BUP5</accession>
<evidence type="ECO:0000259" key="1">
    <source>
        <dbReference type="Pfam" id="PF02627"/>
    </source>
</evidence>
<feature type="domain" description="Carboxymuconolactone decarboxylase-like" evidence="1">
    <location>
        <begin position="24"/>
        <end position="98"/>
    </location>
</feature>
<gene>
    <name evidence="2" type="ORF">ABVT43_11025</name>
</gene>
<dbReference type="InterPro" id="IPR029032">
    <property type="entry name" value="AhpD-like"/>
</dbReference>
<reference evidence="2 3" key="1">
    <citation type="submission" date="2024-06" db="EMBL/GenBank/DDBJ databases">
        <authorList>
            <person name="Li F."/>
        </authorList>
    </citation>
    <scope>NUCLEOTIDE SEQUENCE [LARGE SCALE GENOMIC DNA]</scope>
    <source>
        <strain evidence="2 3">GXAS 311</strain>
    </source>
</reference>
<keyword evidence="3" id="KW-1185">Reference proteome</keyword>
<proteinExistence type="predicted"/>
<name>A0ABV2BUP5_9GAMM</name>
<dbReference type="InterPro" id="IPR004675">
    <property type="entry name" value="AhpD_core"/>
</dbReference>
<sequence>MSNRVDFIQLVPEAMTILMTQEDYLQHQFASSESLSVGIVELVKLRVSQINQCAYCIDMHSKDALKNGETYERMLGLSAWKDMPLFSEQERNALWWAELVTLEKVIDEVDYQRVIDCFGELATVNLTIAINAINSWNKMVKVFKPQVGYYHPASS</sequence>
<dbReference type="PANTHER" id="PTHR34846:SF10">
    <property type="entry name" value="CYTOPLASMIC PROTEIN"/>
    <property type="match status" value="1"/>
</dbReference>
<evidence type="ECO:0000313" key="2">
    <source>
        <dbReference type="EMBL" id="MET1255658.1"/>
    </source>
</evidence>
<dbReference type="InterPro" id="IPR003779">
    <property type="entry name" value="CMD-like"/>
</dbReference>
<dbReference type="SUPFAM" id="SSF69118">
    <property type="entry name" value="AhpD-like"/>
    <property type="match status" value="1"/>
</dbReference>
<dbReference type="EMBL" id="JBEVCJ010000012">
    <property type="protein sequence ID" value="MET1255658.1"/>
    <property type="molecule type" value="Genomic_DNA"/>
</dbReference>
<dbReference type="Pfam" id="PF02627">
    <property type="entry name" value="CMD"/>
    <property type="match status" value="1"/>
</dbReference>
<comment type="caution">
    <text evidence="2">The sequence shown here is derived from an EMBL/GenBank/DDBJ whole genome shotgun (WGS) entry which is preliminary data.</text>
</comment>